<dbReference type="SMART" id="SM00394">
    <property type="entry name" value="RIIa"/>
    <property type="match status" value="1"/>
</dbReference>
<dbReference type="SUPFAM" id="SSF51206">
    <property type="entry name" value="cAMP-binding domain-like"/>
    <property type="match status" value="1"/>
</dbReference>
<keyword evidence="10" id="KW-1185">Reference proteome</keyword>
<evidence type="ECO:0000256" key="2">
    <source>
        <dbReference type="ARBA" id="ARBA00022553"/>
    </source>
</evidence>
<evidence type="ECO:0000256" key="7">
    <source>
        <dbReference type="SAM" id="MobiDB-lite"/>
    </source>
</evidence>
<dbReference type="GO" id="GO:0034236">
    <property type="term" value="F:protein kinase A catalytic subunit binding"/>
    <property type="evidence" value="ECO:0007669"/>
    <property type="project" value="TreeGrafter"/>
</dbReference>
<dbReference type="PROSITE" id="PS00888">
    <property type="entry name" value="CNMP_BINDING_1"/>
    <property type="match status" value="1"/>
</dbReference>
<dbReference type="InterPro" id="IPR003117">
    <property type="entry name" value="cAMP_dep_PK_reg_su_I/II_a/b"/>
</dbReference>
<keyword evidence="6" id="KW-0114">cAMP</keyword>
<dbReference type="InterPro" id="IPR000595">
    <property type="entry name" value="cNMP-bd_dom"/>
</dbReference>
<feature type="non-terminal residue" evidence="9">
    <location>
        <position position="279"/>
    </location>
</feature>
<keyword evidence="4" id="KW-0677">Repeat</keyword>
<dbReference type="GO" id="GO:0030552">
    <property type="term" value="F:cAMP binding"/>
    <property type="evidence" value="ECO:0007669"/>
    <property type="project" value="UniProtKB-KW"/>
</dbReference>
<sequence length="279" mass="30701">MDDDSFINGVEDYIKRYNIHELLRDSIVNLCLYRPSNPVGYLREYFEKLETKSIPCGADSMENGGVTSSQKSNIPRHLSTTKKPYSTHESGPLPPVSFNQSDNVNHLNCNHKEEPRSHDADFVGANNFLSGTFLNETVPQIPYNVDPNGGASESGVGEAGSSGGNESFTTFSPSGSSEVTRRRSRRGAVSGEVYTEEDAASYVKKVVPKDYKTMTALSKAIAKNVLFSHLDETERSDIFDAMFPVHRNPGDVIIQQGDEGDNFYIVDQGEVDVSTCMPP</sequence>
<dbReference type="InterPro" id="IPR018490">
    <property type="entry name" value="cNMP-bd_dom_sf"/>
</dbReference>
<evidence type="ECO:0000313" key="10">
    <source>
        <dbReference type="Proteomes" id="UP000054324"/>
    </source>
</evidence>
<dbReference type="Proteomes" id="UP000054324">
    <property type="component" value="Unassembled WGS sequence"/>
</dbReference>
<dbReference type="KEGG" id="ovi:T265_13499"/>
<feature type="region of interest" description="Disordered" evidence="7">
    <location>
        <begin position="147"/>
        <end position="186"/>
    </location>
</feature>
<evidence type="ECO:0000313" key="9">
    <source>
        <dbReference type="EMBL" id="KER28914.1"/>
    </source>
</evidence>
<dbReference type="EMBL" id="KL596689">
    <property type="protein sequence ID" value="KER28914.1"/>
    <property type="molecule type" value="Genomic_DNA"/>
</dbReference>
<evidence type="ECO:0000256" key="6">
    <source>
        <dbReference type="ARBA" id="ARBA00023149"/>
    </source>
</evidence>
<feature type="domain" description="Cyclic nucleotide-binding" evidence="8">
    <location>
        <begin position="226"/>
        <end position="273"/>
    </location>
</feature>
<dbReference type="GeneID" id="20327666"/>
<evidence type="ECO:0000256" key="1">
    <source>
        <dbReference type="ARBA" id="ARBA00005753"/>
    </source>
</evidence>
<organism evidence="9 10">
    <name type="scientific">Opisthorchis viverrini</name>
    <name type="common">Southeast Asian liver fluke</name>
    <dbReference type="NCBI Taxonomy" id="6198"/>
    <lineage>
        <taxon>Eukaryota</taxon>
        <taxon>Metazoa</taxon>
        <taxon>Spiralia</taxon>
        <taxon>Lophotrochozoa</taxon>
        <taxon>Platyhelminthes</taxon>
        <taxon>Trematoda</taxon>
        <taxon>Digenea</taxon>
        <taxon>Opisthorchiida</taxon>
        <taxon>Opisthorchiata</taxon>
        <taxon>Opisthorchiidae</taxon>
        <taxon>Opisthorchis</taxon>
    </lineage>
</organism>
<dbReference type="PANTHER" id="PTHR11635:SF152">
    <property type="entry name" value="CAMP-DEPENDENT PROTEIN KINASE TYPE I REGULATORY SUBUNIT-RELATED"/>
    <property type="match status" value="1"/>
</dbReference>
<dbReference type="PANTHER" id="PTHR11635">
    <property type="entry name" value="CAMP-DEPENDENT PROTEIN KINASE REGULATORY CHAIN"/>
    <property type="match status" value="1"/>
</dbReference>
<dbReference type="RefSeq" id="XP_009167378.1">
    <property type="nucleotide sequence ID" value="XM_009169114.1"/>
</dbReference>
<dbReference type="Gene3D" id="2.60.120.10">
    <property type="entry name" value="Jelly Rolls"/>
    <property type="match status" value="1"/>
</dbReference>
<accession>A0A075AGP0</accession>
<dbReference type="InterPro" id="IPR050503">
    <property type="entry name" value="cAMP-dep_PK_reg_su-like"/>
</dbReference>
<proteinExistence type="inferred from homology"/>
<dbReference type="InterPro" id="IPR018488">
    <property type="entry name" value="cNMP-bd_CS"/>
</dbReference>
<feature type="region of interest" description="Disordered" evidence="7">
    <location>
        <begin position="60"/>
        <end position="101"/>
    </location>
</feature>
<dbReference type="Pfam" id="PF02197">
    <property type="entry name" value="RIIa"/>
    <property type="match status" value="1"/>
</dbReference>
<protein>
    <recommendedName>
        <fullName evidence="8">Cyclic nucleotide-binding domain-containing protein</fullName>
    </recommendedName>
</protein>
<dbReference type="SUPFAM" id="SSF47391">
    <property type="entry name" value="Dimerization-anchoring domain of cAMP-dependent PK regulatory subunit"/>
    <property type="match status" value="1"/>
</dbReference>
<keyword evidence="3" id="KW-0116">cAMP-binding</keyword>
<dbReference type="CTD" id="20327666"/>
<dbReference type="AlphaFoldDB" id="A0A075AGP0"/>
<feature type="compositionally biased region" description="Polar residues" evidence="7">
    <location>
        <begin position="168"/>
        <end position="178"/>
    </location>
</feature>
<dbReference type="PRINTS" id="PR00103">
    <property type="entry name" value="CAMPKINASE"/>
</dbReference>
<evidence type="ECO:0000256" key="3">
    <source>
        <dbReference type="ARBA" id="ARBA00022566"/>
    </source>
</evidence>
<dbReference type="GO" id="GO:0005829">
    <property type="term" value="C:cytosol"/>
    <property type="evidence" value="ECO:0007669"/>
    <property type="project" value="TreeGrafter"/>
</dbReference>
<dbReference type="STRING" id="6198.A0A075AGP0"/>
<dbReference type="CDD" id="cd12097">
    <property type="entry name" value="DD_RI_PKA"/>
    <property type="match status" value="1"/>
</dbReference>
<dbReference type="GO" id="GO:0005952">
    <property type="term" value="C:cAMP-dependent protein kinase complex"/>
    <property type="evidence" value="ECO:0007669"/>
    <property type="project" value="InterPro"/>
</dbReference>
<evidence type="ECO:0000259" key="8">
    <source>
        <dbReference type="PROSITE" id="PS50042"/>
    </source>
</evidence>
<gene>
    <name evidence="9" type="ORF">T265_13499</name>
</gene>
<dbReference type="Gene3D" id="1.20.890.10">
    <property type="entry name" value="cAMP-dependent protein kinase regulatory subunit, dimerization-anchoring domain"/>
    <property type="match status" value="1"/>
</dbReference>
<evidence type="ECO:0000256" key="5">
    <source>
        <dbReference type="ARBA" id="ARBA00022741"/>
    </source>
</evidence>
<keyword evidence="5" id="KW-0547">Nucleotide-binding</keyword>
<dbReference type="OrthoDB" id="417078at2759"/>
<comment type="similarity">
    <text evidence="1">Belongs to the cAMP-dependent kinase regulatory chain family.</text>
</comment>
<dbReference type="PROSITE" id="PS50042">
    <property type="entry name" value="CNMP_BINDING_3"/>
    <property type="match status" value="1"/>
</dbReference>
<reference evidence="9 10" key="1">
    <citation type="submission" date="2013-11" db="EMBL/GenBank/DDBJ databases">
        <title>Opisthorchis viverrini - life in the bile duct.</title>
        <authorList>
            <person name="Young N.D."/>
            <person name="Nagarajan N."/>
            <person name="Lin S.J."/>
            <person name="Korhonen P.K."/>
            <person name="Jex A.R."/>
            <person name="Hall R.S."/>
            <person name="Safavi-Hemami H."/>
            <person name="Kaewkong W."/>
            <person name="Bertrand D."/>
            <person name="Gao S."/>
            <person name="Seet Q."/>
            <person name="Wongkham S."/>
            <person name="Teh B.T."/>
            <person name="Wongkham C."/>
            <person name="Intapan P.M."/>
            <person name="Maleewong W."/>
            <person name="Yang X."/>
            <person name="Hu M."/>
            <person name="Wang Z."/>
            <person name="Hofmann A."/>
            <person name="Sternberg P.W."/>
            <person name="Tan P."/>
            <person name="Wang J."/>
            <person name="Gasser R.B."/>
        </authorList>
    </citation>
    <scope>NUCLEOTIDE SEQUENCE [LARGE SCALE GENOMIC DNA]</scope>
</reference>
<dbReference type="CDD" id="cd00038">
    <property type="entry name" value="CAP_ED"/>
    <property type="match status" value="1"/>
</dbReference>
<dbReference type="InterPro" id="IPR014710">
    <property type="entry name" value="RmlC-like_jellyroll"/>
</dbReference>
<keyword evidence="2" id="KW-0597">Phosphoprotein</keyword>
<name>A0A075AGP0_OPIVI</name>
<dbReference type="GO" id="GO:0004862">
    <property type="term" value="F:cAMP-dependent protein kinase inhibitor activity"/>
    <property type="evidence" value="ECO:0007669"/>
    <property type="project" value="TreeGrafter"/>
</dbReference>
<evidence type="ECO:0000256" key="4">
    <source>
        <dbReference type="ARBA" id="ARBA00022737"/>
    </source>
</evidence>